<dbReference type="Gene3D" id="3.90.1300.10">
    <property type="entry name" value="Amidase signature (AS) domain"/>
    <property type="match status" value="1"/>
</dbReference>
<feature type="domain" description="Amidase" evidence="1">
    <location>
        <begin position="8"/>
        <end position="419"/>
    </location>
</feature>
<evidence type="ECO:0000313" key="3">
    <source>
        <dbReference type="Proteomes" id="UP000245396"/>
    </source>
</evidence>
<dbReference type="GO" id="GO:0016740">
    <property type="term" value="F:transferase activity"/>
    <property type="evidence" value="ECO:0007669"/>
    <property type="project" value="UniProtKB-KW"/>
</dbReference>
<dbReference type="InterPro" id="IPR023631">
    <property type="entry name" value="Amidase_dom"/>
</dbReference>
<organism evidence="2 3">
    <name type="scientific">Pseudaminobacter salicylatoxidans</name>
    <dbReference type="NCBI Taxonomy" id="93369"/>
    <lineage>
        <taxon>Bacteria</taxon>
        <taxon>Pseudomonadati</taxon>
        <taxon>Pseudomonadota</taxon>
        <taxon>Alphaproteobacteria</taxon>
        <taxon>Hyphomicrobiales</taxon>
        <taxon>Phyllobacteriaceae</taxon>
        <taxon>Pseudaminobacter</taxon>
    </lineage>
</organism>
<comment type="caution">
    <text evidence="2">The sequence shown here is derived from an EMBL/GenBank/DDBJ whole genome shotgun (WGS) entry which is preliminary data.</text>
</comment>
<dbReference type="SUPFAM" id="SSF75304">
    <property type="entry name" value="Amidase signature (AS) enzymes"/>
    <property type="match status" value="1"/>
</dbReference>
<gene>
    <name evidence="2" type="ORF">C7441_10688</name>
</gene>
<name>A0A316CPR1_PSESE</name>
<dbReference type="PANTHER" id="PTHR11895">
    <property type="entry name" value="TRANSAMIDASE"/>
    <property type="match status" value="1"/>
</dbReference>
<dbReference type="InterPro" id="IPR000120">
    <property type="entry name" value="Amidase"/>
</dbReference>
<dbReference type="EMBL" id="QGGG01000006">
    <property type="protein sequence ID" value="PWJ84174.1"/>
    <property type="molecule type" value="Genomic_DNA"/>
</dbReference>
<dbReference type="RefSeq" id="WP_109612780.1">
    <property type="nucleotide sequence ID" value="NZ_QGGG01000006.1"/>
</dbReference>
<proteinExistence type="predicted"/>
<dbReference type="PANTHER" id="PTHR11895:SF176">
    <property type="entry name" value="AMIDASE AMID-RELATED"/>
    <property type="match status" value="1"/>
</dbReference>
<evidence type="ECO:0000259" key="1">
    <source>
        <dbReference type="Pfam" id="PF01425"/>
    </source>
</evidence>
<dbReference type="NCBIfam" id="NF004622">
    <property type="entry name" value="PRK05962.1"/>
    <property type="match status" value="1"/>
</dbReference>
<protein>
    <submittedName>
        <fullName evidence="2">Aspartyl-tRNA(Asn)/glutamyl-tRNA(Gln) amidotransferase subunit A</fullName>
    </submittedName>
</protein>
<dbReference type="InterPro" id="IPR036928">
    <property type="entry name" value="AS_sf"/>
</dbReference>
<dbReference type="Proteomes" id="UP000245396">
    <property type="component" value="Unassembled WGS sequence"/>
</dbReference>
<accession>A0A316CPR1</accession>
<sequence>MQSSRDRLEAILARLEARAAGEKVFTRIYAAAARAAADAADARRAAGVSLGALDGRIVSIKDLFDVEGEPTVAGSPIRRDAEPAMQDAVVVRRLRQAGAVIVGKTAMTEFAFTAVGSNPGFGTPGNAVDPARVPGGSSSGAGVSAAEGTSEIAIGSDTGGSVRIPAALNGVVGFKPTAGRIPLGGVFPLSFTLDSVGPLAKTVADCVLADAVMAGGTYAAPRPMPLTGLRIGIPHGRLLRDMEPEIEAGFERSLRLLEAAGARIVDHRIDDLIEKMLDAASNGSIASIEAAALHSDWLGDETLAAQVDPRVARTLARRAGVPASAYIKLIQRRNELARAMDERLAPFDVLALPTTPVVAPLIEVAEESINSLNRTDDILLRNPQVANQFDLTAISLPMPEMELPGGLMLFARNGHDDRLFSIAAAVEAELARAER</sequence>
<dbReference type="AlphaFoldDB" id="A0A316CPR1"/>
<reference evidence="2 3" key="1">
    <citation type="submission" date="2018-05" db="EMBL/GenBank/DDBJ databases">
        <title>Genomic Encyclopedia of Type Strains, Phase IV (KMG-IV): sequencing the most valuable type-strain genomes for metagenomic binning, comparative biology and taxonomic classification.</title>
        <authorList>
            <person name="Goeker M."/>
        </authorList>
    </citation>
    <scope>NUCLEOTIDE SEQUENCE [LARGE SCALE GENOMIC DNA]</scope>
    <source>
        <strain evidence="2 3">DSM 6986</strain>
    </source>
</reference>
<evidence type="ECO:0000313" key="2">
    <source>
        <dbReference type="EMBL" id="PWJ84174.1"/>
    </source>
</evidence>
<keyword evidence="3" id="KW-1185">Reference proteome</keyword>
<dbReference type="Pfam" id="PF01425">
    <property type="entry name" value="Amidase"/>
    <property type="match status" value="1"/>
</dbReference>
<dbReference type="STRING" id="1192868.GCA_000304395_03231"/>
<keyword evidence="2" id="KW-0808">Transferase</keyword>
<dbReference type="OrthoDB" id="9811471at2"/>